<feature type="domain" description="NAD-dependent epimerase/dehydratase" evidence="3">
    <location>
        <begin position="8"/>
        <end position="227"/>
    </location>
</feature>
<comment type="similarity">
    <text evidence="2">Belongs to the NAD(P)-dependent epimerase/dehydratase family.</text>
</comment>
<dbReference type="KEGG" id="bpy:Bphyt_6713"/>
<dbReference type="EMBL" id="CP001053">
    <property type="protein sequence ID" value="ACD21008.1"/>
    <property type="molecule type" value="Genomic_DNA"/>
</dbReference>
<name>B2T9A6_PARPJ</name>
<dbReference type="HOGENOM" id="CLU_007383_1_7_4"/>
<reference evidence="4 5" key="1">
    <citation type="journal article" date="2011" name="J. Bacteriol.">
        <title>Complete genome sequence of the plant growth-promoting endophyte Burkholderia phytofirmans strain PsJN.</title>
        <authorList>
            <person name="Weilharter A."/>
            <person name="Mitter B."/>
            <person name="Shin M.V."/>
            <person name="Chain P.S."/>
            <person name="Nowak J."/>
            <person name="Sessitsch A."/>
        </authorList>
    </citation>
    <scope>NUCLEOTIDE SEQUENCE [LARGE SCALE GENOMIC DNA]</scope>
    <source>
        <strain evidence="5">DSM 17436 / LMG 22146 / PsJN</strain>
    </source>
</reference>
<dbReference type="STRING" id="398527.Bphyt_6713"/>
<dbReference type="InterPro" id="IPR036291">
    <property type="entry name" value="NAD(P)-bd_dom_sf"/>
</dbReference>
<evidence type="ECO:0000256" key="2">
    <source>
        <dbReference type="ARBA" id="ARBA00007637"/>
    </source>
</evidence>
<organism evidence="4 5">
    <name type="scientific">Paraburkholderia phytofirmans (strain DSM 17436 / LMG 22146 / PsJN)</name>
    <name type="common">Burkholderia phytofirmans</name>
    <dbReference type="NCBI Taxonomy" id="398527"/>
    <lineage>
        <taxon>Bacteria</taxon>
        <taxon>Pseudomonadati</taxon>
        <taxon>Pseudomonadota</taxon>
        <taxon>Betaproteobacteria</taxon>
        <taxon>Burkholderiales</taxon>
        <taxon>Burkholderiaceae</taxon>
        <taxon>Paraburkholderia</taxon>
    </lineage>
</organism>
<dbReference type="PROSITE" id="PS00061">
    <property type="entry name" value="ADH_SHORT"/>
    <property type="match status" value="1"/>
</dbReference>
<dbReference type="SUPFAM" id="SSF51735">
    <property type="entry name" value="NAD(P)-binding Rossmann-fold domains"/>
    <property type="match status" value="1"/>
</dbReference>
<sequence length="314" mass="34210">MLRRKTYLVTGARGFLGTALSARLRAEGHIVRAGVSAAPIRDCEVACPLTASVSEWQSAIEGCDGVFHLAWSTVPGSANKAPLSDLETNLLGTVRLLEAIRQQPNTKILFASSGGAVYGTPTRIPIDEDHSRSPLGAYGAAKLAAETYLDVYRRQWQVDARIMRLSNPYGPGQNINGNQGAATIFAARAVKQQTIDIWGEGDIVRDYLYIDDAIDAFSRFMNTDAAVFENAMPVLNVGSGKGISLNEIILTIERILKRKIKVQYSPSRGFDVDVNVLDVTHAYHLIGWRPKIGFAQGMAQCLAYLKESLSVTPQ</sequence>
<protein>
    <submittedName>
        <fullName evidence="4">NAD-dependent epimerase/dehydratase</fullName>
    </submittedName>
</protein>
<comment type="pathway">
    <text evidence="1">Bacterial outer membrane biogenesis; LPS O-antigen biosynthesis.</text>
</comment>
<evidence type="ECO:0000313" key="5">
    <source>
        <dbReference type="Proteomes" id="UP000001739"/>
    </source>
</evidence>
<evidence type="ECO:0000259" key="3">
    <source>
        <dbReference type="Pfam" id="PF01370"/>
    </source>
</evidence>
<dbReference type="RefSeq" id="WP_012428508.1">
    <property type="nucleotide sequence ID" value="NC_010676.1"/>
</dbReference>
<proteinExistence type="inferred from homology"/>
<evidence type="ECO:0000256" key="1">
    <source>
        <dbReference type="ARBA" id="ARBA00005125"/>
    </source>
</evidence>
<gene>
    <name evidence="4" type="ordered locus">Bphyt_6713</name>
</gene>
<accession>B2T9A6</accession>
<evidence type="ECO:0000313" key="4">
    <source>
        <dbReference type="EMBL" id="ACD21008.1"/>
    </source>
</evidence>
<dbReference type="InterPro" id="IPR020904">
    <property type="entry name" value="Sc_DH/Rdtase_CS"/>
</dbReference>
<dbReference type="eggNOG" id="COG0451">
    <property type="taxonomic scope" value="Bacteria"/>
</dbReference>
<dbReference type="InterPro" id="IPR001509">
    <property type="entry name" value="Epimerase_deHydtase"/>
</dbReference>
<dbReference type="Pfam" id="PF01370">
    <property type="entry name" value="Epimerase"/>
    <property type="match status" value="1"/>
</dbReference>
<dbReference type="PANTHER" id="PTHR43000">
    <property type="entry name" value="DTDP-D-GLUCOSE 4,6-DEHYDRATASE-RELATED"/>
    <property type="match status" value="1"/>
</dbReference>
<dbReference type="AlphaFoldDB" id="B2T9A6"/>
<dbReference type="Gene3D" id="3.90.25.10">
    <property type="entry name" value="UDP-galactose 4-epimerase, domain 1"/>
    <property type="match status" value="1"/>
</dbReference>
<dbReference type="Proteomes" id="UP000001739">
    <property type="component" value="Chromosome 2"/>
</dbReference>
<dbReference type="Gene3D" id="3.40.50.720">
    <property type="entry name" value="NAD(P)-binding Rossmann-like Domain"/>
    <property type="match status" value="1"/>
</dbReference>
<dbReference type="OrthoDB" id="9769113at2"/>